<feature type="domain" description="PIN like" evidence="1">
    <location>
        <begin position="44"/>
        <end position="276"/>
    </location>
</feature>
<dbReference type="RefSeq" id="WP_194699733.1">
    <property type="nucleotide sequence ID" value="NZ_JADKNH010000001.1"/>
</dbReference>
<sequence length="421" mass="49408">MEISKEFGFKAKFKKYDFKFHSSSLRDYSNKFDTIIKFDTDCPVFLDANVILQIYKMSLKSRTELMSFFDEKKAIIYVTKQVEQEFVKNRIGVHQSYVNAIKKELVEDFKSKILNSAESYYNSKKLLLEDFDDLNLSMQDLITSSEKMYSQMTNLVEVHINTIGDVEFNDPYWNVIENFNYIDNLSEEEIAIIKSDFDELKKNIGDVSKVKDYITKNSTFVFPGIGDLKEKNDDPYGDYIIYHEIIKFMETHATDAFFLTFDTTKGDWMDESKKPHLHYIENVFMNTNKTLFILDAKRVFNDLLEINTDSLVENRKLSNDIYFKVKFDEFYLDISNAISSACIEYGIAIDYFDNPDLLYAVEELNKNGLVYENLVLDIHEILVYKKVIDDDTSDLSIYNISSRKRILDKMEVFLDDIPNEL</sequence>
<evidence type="ECO:0000259" key="1">
    <source>
        <dbReference type="Pfam" id="PF18476"/>
    </source>
</evidence>
<proteinExistence type="predicted"/>
<organism evidence="2 3">
    <name type="scientific">Fusibacter ferrireducens</name>
    <dbReference type="NCBI Taxonomy" id="2785058"/>
    <lineage>
        <taxon>Bacteria</taxon>
        <taxon>Bacillati</taxon>
        <taxon>Bacillota</taxon>
        <taxon>Clostridia</taxon>
        <taxon>Eubacteriales</taxon>
        <taxon>Eubacteriales Family XII. Incertae Sedis</taxon>
        <taxon>Fusibacter</taxon>
    </lineage>
</organism>
<gene>
    <name evidence="2" type="ORF">ISU02_00005</name>
</gene>
<dbReference type="InterPro" id="IPR041578">
    <property type="entry name" value="PIN_8"/>
</dbReference>
<comment type="caution">
    <text evidence="2">The sequence shown here is derived from an EMBL/GenBank/DDBJ whole genome shotgun (WGS) entry which is preliminary data.</text>
</comment>
<keyword evidence="3" id="KW-1185">Reference proteome</keyword>
<dbReference type="EMBL" id="JADKNH010000001">
    <property type="protein sequence ID" value="MBF4691481.1"/>
    <property type="molecule type" value="Genomic_DNA"/>
</dbReference>
<protein>
    <recommendedName>
        <fullName evidence="1">PIN like domain-containing protein</fullName>
    </recommendedName>
</protein>
<reference evidence="2 3" key="1">
    <citation type="submission" date="2020-11" db="EMBL/GenBank/DDBJ databases">
        <title>Fusibacter basophilias sp. nov.</title>
        <authorList>
            <person name="Qiu D."/>
        </authorList>
    </citation>
    <scope>NUCLEOTIDE SEQUENCE [LARGE SCALE GENOMIC DNA]</scope>
    <source>
        <strain evidence="2 3">Q10-2</strain>
    </source>
</reference>
<evidence type="ECO:0000313" key="2">
    <source>
        <dbReference type="EMBL" id="MBF4691481.1"/>
    </source>
</evidence>
<dbReference type="Proteomes" id="UP000614200">
    <property type="component" value="Unassembled WGS sequence"/>
</dbReference>
<accession>A0ABR9ZM31</accession>
<evidence type="ECO:0000313" key="3">
    <source>
        <dbReference type="Proteomes" id="UP000614200"/>
    </source>
</evidence>
<name>A0ABR9ZM31_9FIRM</name>
<dbReference type="Pfam" id="PF18476">
    <property type="entry name" value="PIN_8"/>
    <property type="match status" value="1"/>
</dbReference>